<evidence type="ECO:0000313" key="2">
    <source>
        <dbReference type="Proteomes" id="UP000814140"/>
    </source>
</evidence>
<reference evidence="1" key="1">
    <citation type="submission" date="2021-03" db="EMBL/GenBank/DDBJ databases">
        <authorList>
            <consortium name="DOE Joint Genome Institute"/>
            <person name="Ahrendt S."/>
            <person name="Looney B.P."/>
            <person name="Miyauchi S."/>
            <person name="Morin E."/>
            <person name="Drula E."/>
            <person name="Courty P.E."/>
            <person name="Chicoki N."/>
            <person name="Fauchery L."/>
            <person name="Kohler A."/>
            <person name="Kuo A."/>
            <person name="Labutti K."/>
            <person name="Pangilinan J."/>
            <person name="Lipzen A."/>
            <person name="Riley R."/>
            <person name="Andreopoulos W."/>
            <person name="He G."/>
            <person name="Johnson J."/>
            <person name="Barry K.W."/>
            <person name="Grigoriev I.V."/>
            <person name="Nagy L."/>
            <person name="Hibbett D."/>
            <person name="Henrissat B."/>
            <person name="Matheny P.B."/>
            <person name="Labbe J."/>
            <person name="Martin F."/>
        </authorList>
    </citation>
    <scope>NUCLEOTIDE SEQUENCE</scope>
    <source>
        <strain evidence="1">HHB10654</strain>
    </source>
</reference>
<accession>A0ACB8THX1</accession>
<evidence type="ECO:0000313" key="1">
    <source>
        <dbReference type="EMBL" id="KAI0068056.1"/>
    </source>
</evidence>
<reference evidence="1" key="2">
    <citation type="journal article" date="2022" name="New Phytol.">
        <title>Evolutionary transition to the ectomycorrhizal habit in the genomes of a hyperdiverse lineage of mushroom-forming fungi.</title>
        <authorList>
            <person name="Looney B."/>
            <person name="Miyauchi S."/>
            <person name="Morin E."/>
            <person name="Drula E."/>
            <person name="Courty P.E."/>
            <person name="Kohler A."/>
            <person name="Kuo A."/>
            <person name="LaButti K."/>
            <person name="Pangilinan J."/>
            <person name="Lipzen A."/>
            <person name="Riley R."/>
            <person name="Andreopoulos W."/>
            <person name="He G."/>
            <person name="Johnson J."/>
            <person name="Nolan M."/>
            <person name="Tritt A."/>
            <person name="Barry K.W."/>
            <person name="Grigoriev I.V."/>
            <person name="Nagy L.G."/>
            <person name="Hibbett D."/>
            <person name="Henrissat B."/>
            <person name="Matheny P.B."/>
            <person name="Labbe J."/>
            <person name="Martin F.M."/>
        </authorList>
    </citation>
    <scope>NUCLEOTIDE SEQUENCE</scope>
    <source>
        <strain evidence="1">HHB10654</strain>
    </source>
</reference>
<protein>
    <submittedName>
        <fullName evidence="1">Uncharacterized protein</fullName>
    </submittedName>
</protein>
<organism evidence="1 2">
    <name type="scientific">Artomyces pyxidatus</name>
    <dbReference type="NCBI Taxonomy" id="48021"/>
    <lineage>
        <taxon>Eukaryota</taxon>
        <taxon>Fungi</taxon>
        <taxon>Dikarya</taxon>
        <taxon>Basidiomycota</taxon>
        <taxon>Agaricomycotina</taxon>
        <taxon>Agaricomycetes</taxon>
        <taxon>Russulales</taxon>
        <taxon>Auriscalpiaceae</taxon>
        <taxon>Artomyces</taxon>
    </lineage>
</organism>
<proteinExistence type="predicted"/>
<dbReference type="EMBL" id="MU277188">
    <property type="protein sequence ID" value="KAI0068056.1"/>
    <property type="molecule type" value="Genomic_DNA"/>
</dbReference>
<name>A0ACB8THX1_9AGAM</name>
<comment type="caution">
    <text evidence="1">The sequence shown here is derived from an EMBL/GenBank/DDBJ whole genome shotgun (WGS) entry which is preliminary data.</text>
</comment>
<sequence>MADETTKLKNRLATLLGSLEDLESELEPLFTQSLPESVLGLDTVQQAKLQVVLPYLVYDLVFIYLKTRGIDPKTHPVVAELDRVRQYFDKIKAAEAPAAPKMSLDKAAATRFIKHAIAQVSYGSAPAQEEEVQDAPRVPSRVTEKMVERERYLEAVRAAGSESEGEGLHVIDGEEDEDEDSTPPSMPSTGRVDRKGKGKATEPADAPGAGGKRRRAAMDPFAGYGEEASPRSTPPSAPKKSKKSESSAADAGSTDVLMDDVPAPRPTAEGVEKKAKKLGKKKKRPLPISG</sequence>
<keyword evidence="2" id="KW-1185">Reference proteome</keyword>
<gene>
    <name evidence="1" type="ORF">BV25DRAFT_1818425</name>
</gene>
<dbReference type="Proteomes" id="UP000814140">
    <property type="component" value="Unassembled WGS sequence"/>
</dbReference>